<proteinExistence type="inferred from homology"/>
<dbReference type="AlphaFoldDB" id="A0A1H1QEF5"/>
<name>A0A1H1QEF5_9ACTN</name>
<evidence type="ECO:0000259" key="7">
    <source>
        <dbReference type="Pfam" id="PF18029"/>
    </source>
</evidence>
<evidence type="ECO:0000256" key="1">
    <source>
        <dbReference type="ARBA" id="ARBA00001554"/>
    </source>
</evidence>
<dbReference type="GO" id="GO:0008124">
    <property type="term" value="F:4-alpha-hydroxytetrahydrobiopterin dehydratase activity"/>
    <property type="evidence" value="ECO:0007669"/>
    <property type="project" value="UniProtKB-EC"/>
</dbReference>
<comment type="similarity">
    <text evidence="2">Belongs to the pterin-4-alpha-carbinolamine dehydratase family.</text>
</comment>
<keyword evidence="5" id="KW-0456">Lyase</keyword>
<feature type="domain" description="Glyoxalase-like" evidence="7">
    <location>
        <begin position="107"/>
        <end position="210"/>
    </location>
</feature>
<evidence type="ECO:0000256" key="4">
    <source>
        <dbReference type="ARBA" id="ARBA00021735"/>
    </source>
</evidence>
<evidence type="ECO:0000256" key="5">
    <source>
        <dbReference type="ARBA" id="ARBA00023239"/>
    </source>
</evidence>
<dbReference type="PANTHER" id="PTHR12599">
    <property type="entry name" value="PTERIN-4-ALPHA-CARBINOLAMINE DEHYDRATASE"/>
    <property type="match status" value="1"/>
</dbReference>
<feature type="region of interest" description="Disordered" evidence="6">
    <location>
        <begin position="214"/>
        <end position="240"/>
    </location>
</feature>
<dbReference type="EMBL" id="LT629758">
    <property type="protein sequence ID" value="SDS21820.1"/>
    <property type="molecule type" value="Genomic_DNA"/>
</dbReference>
<dbReference type="InterPro" id="IPR029068">
    <property type="entry name" value="Glyas_Bleomycin-R_OHBP_Dase"/>
</dbReference>
<dbReference type="InterPro" id="IPR001533">
    <property type="entry name" value="Pterin_deHydtase"/>
</dbReference>
<dbReference type="CDD" id="cd00488">
    <property type="entry name" value="PCD_DCoH"/>
    <property type="match status" value="1"/>
</dbReference>
<dbReference type="Proteomes" id="UP000198688">
    <property type="component" value="Chromosome I"/>
</dbReference>
<accession>A0A1H1QEF5</accession>
<dbReference type="Gene3D" id="3.30.1360.20">
    <property type="entry name" value="Transcriptional coactivator/pterin dehydratase"/>
    <property type="match status" value="1"/>
</dbReference>
<dbReference type="Gene3D" id="3.10.180.10">
    <property type="entry name" value="2,3-Dihydroxybiphenyl 1,2-Dioxygenase, domain 1"/>
    <property type="match status" value="1"/>
</dbReference>
<comment type="catalytic activity">
    <reaction evidence="1">
        <text>(4aS,6R)-4a-hydroxy-L-erythro-5,6,7,8-tetrahydrobiopterin = (6R)-L-erythro-6,7-dihydrobiopterin + H2O</text>
        <dbReference type="Rhea" id="RHEA:11920"/>
        <dbReference type="ChEBI" id="CHEBI:15377"/>
        <dbReference type="ChEBI" id="CHEBI:15642"/>
        <dbReference type="ChEBI" id="CHEBI:43120"/>
        <dbReference type="EC" id="4.2.1.96"/>
    </reaction>
</comment>
<dbReference type="InterPro" id="IPR041581">
    <property type="entry name" value="Glyoxalase_6"/>
</dbReference>
<dbReference type="GO" id="GO:0006729">
    <property type="term" value="P:tetrahydrobiopterin biosynthetic process"/>
    <property type="evidence" value="ECO:0007669"/>
    <property type="project" value="InterPro"/>
</dbReference>
<evidence type="ECO:0000313" key="9">
    <source>
        <dbReference type="Proteomes" id="UP000198688"/>
    </source>
</evidence>
<evidence type="ECO:0000256" key="6">
    <source>
        <dbReference type="SAM" id="MobiDB-lite"/>
    </source>
</evidence>
<evidence type="ECO:0000256" key="3">
    <source>
        <dbReference type="ARBA" id="ARBA00013252"/>
    </source>
</evidence>
<dbReference type="PANTHER" id="PTHR12599:SF0">
    <property type="entry name" value="PTERIN-4-ALPHA-CARBINOLAMINE DEHYDRATASE"/>
    <property type="match status" value="1"/>
</dbReference>
<dbReference type="InterPro" id="IPR036428">
    <property type="entry name" value="PCD_sf"/>
</dbReference>
<gene>
    <name evidence="8" type="ORF">SAMN04489716_0282</name>
</gene>
<dbReference type="SUPFAM" id="SSF55248">
    <property type="entry name" value="PCD-like"/>
    <property type="match status" value="1"/>
</dbReference>
<dbReference type="STRING" id="113562.SAMN04489716_0282"/>
<sequence>MTKLTAREIAARAPQGWVLLPGVLRARLRTGSFAVGLELVNAIGAAAEKADHHPDLDLRFTHLDVTLSSHDVGRVTGRDLRMAATVSELAAGAGVPLEAAGVVRLELALDSPARATVLPFWRAVLGMAVHSDEFGEDLRDPSGVLPAVWFQESGLEGSCQRWHPDLWVDPSEVPGRIEAAVAAGGTLVSDAEAPAFWVLADPEGNRMCLCTWQHREGEGPGQDKNGEGPGQDKSGEEPGE</sequence>
<dbReference type="SUPFAM" id="SSF54593">
    <property type="entry name" value="Glyoxalase/Bleomycin resistance protein/Dihydroxybiphenyl dioxygenase"/>
    <property type="match status" value="1"/>
</dbReference>
<organism evidence="8 9">
    <name type="scientific">Actinoplanes derwentensis</name>
    <dbReference type="NCBI Taxonomy" id="113562"/>
    <lineage>
        <taxon>Bacteria</taxon>
        <taxon>Bacillati</taxon>
        <taxon>Actinomycetota</taxon>
        <taxon>Actinomycetes</taxon>
        <taxon>Micromonosporales</taxon>
        <taxon>Micromonosporaceae</taxon>
        <taxon>Actinoplanes</taxon>
    </lineage>
</organism>
<keyword evidence="9" id="KW-1185">Reference proteome</keyword>
<reference evidence="8 9" key="1">
    <citation type="submission" date="2016-10" db="EMBL/GenBank/DDBJ databases">
        <authorList>
            <person name="de Groot N.N."/>
        </authorList>
    </citation>
    <scope>NUCLEOTIDE SEQUENCE [LARGE SCALE GENOMIC DNA]</scope>
    <source>
        <strain evidence="8 9">DSM 43941</strain>
    </source>
</reference>
<evidence type="ECO:0000256" key="2">
    <source>
        <dbReference type="ARBA" id="ARBA00006472"/>
    </source>
</evidence>
<dbReference type="Pfam" id="PF01329">
    <property type="entry name" value="Pterin_4a"/>
    <property type="match status" value="1"/>
</dbReference>
<dbReference type="Pfam" id="PF18029">
    <property type="entry name" value="Glyoxalase_6"/>
    <property type="match status" value="1"/>
</dbReference>
<evidence type="ECO:0000313" key="8">
    <source>
        <dbReference type="EMBL" id="SDS21820.1"/>
    </source>
</evidence>
<dbReference type="OrthoDB" id="15077at2"/>
<dbReference type="RefSeq" id="WP_092540866.1">
    <property type="nucleotide sequence ID" value="NZ_BOMJ01000004.1"/>
</dbReference>
<dbReference type="EC" id="4.2.1.96" evidence="3"/>
<protein>
    <recommendedName>
        <fullName evidence="4">Putative pterin-4-alpha-carbinolamine dehydratase</fullName>
        <ecNumber evidence="3">4.2.1.96</ecNumber>
    </recommendedName>
</protein>